<gene>
    <name evidence="21" type="ORF">GCM10009862_16970</name>
</gene>
<comment type="catalytic activity">
    <reaction evidence="1 18">
        <text>a 1,2-diacyl-sn-glycero-3-phosphate + CTP + H(+) = a CDP-1,2-diacyl-sn-glycerol + diphosphate</text>
        <dbReference type="Rhea" id="RHEA:16229"/>
        <dbReference type="ChEBI" id="CHEBI:15378"/>
        <dbReference type="ChEBI" id="CHEBI:33019"/>
        <dbReference type="ChEBI" id="CHEBI:37563"/>
        <dbReference type="ChEBI" id="CHEBI:58332"/>
        <dbReference type="ChEBI" id="CHEBI:58608"/>
        <dbReference type="EC" id="2.7.7.41"/>
    </reaction>
</comment>
<keyword evidence="15 20" id="KW-0472">Membrane</keyword>
<feature type="transmembrane region" description="Helical" evidence="20">
    <location>
        <begin position="248"/>
        <end position="266"/>
    </location>
</feature>
<comment type="pathway">
    <text evidence="3 18">Phospholipid metabolism; CDP-diacylglycerol biosynthesis; CDP-diacylglycerol from sn-glycerol 3-phosphate: step 3/3.</text>
</comment>
<organism evidence="21 22">
    <name type="scientific">Microbacterium binotii</name>
    <dbReference type="NCBI Taxonomy" id="462710"/>
    <lineage>
        <taxon>Bacteria</taxon>
        <taxon>Bacillati</taxon>
        <taxon>Actinomycetota</taxon>
        <taxon>Actinomycetes</taxon>
        <taxon>Micrococcales</taxon>
        <taxon>Microbacteriaceae</taxon>
        <taxon>Microbacterium</taxon>
    </lineage>
</organism>
<keyword evidence="22" id="KW-1185">Reference proteome</keyword>
<evidence type="ECO:0000256" key="17">
    <source>
        <dbReference type="ARBA" id="ARBA00023264"/>
    </source>
</evidence>
<comment type="caution">
    <text evidence="21">The sequence shown here is derived from an EMBL/GenBank/DDBJ whole genome shotgun (WGS) entry which is preliminary data.</text>
</comment>
<sequence length="342" mass="36567">MSDASDAAGVAPESATPGQGMPPGRDRVGAEHQSPPIRTRRNEFELQVAHARAEFEEANERIKQRTGRDLILAIVIGVAIGAVVLVALVFVKWPFLIFGAGVALLGTFEFARALQASGRKVDVVPQLAGGVMILLSAYFLDLWLHWVSLLVAVVLIVVWRLLGQMIARDGRRYAAVVDDVLAGALLPVYVSFLASLALVLLRQEHGEWWVMAFLIVAIASDTGAYVTGLTLGRHPMAPRISPKKTWEGFAGAALAAVVAGILLSWLMLGLPWWSGIIFGLVILGTATAGDLGESMLKRDLGIKDMSSWLPGHGGVLDRLDSILPSAPAALALFYLLTPLAVS</sequence>
<feature type="transmembrane region" description="Helical" evidence="20">
    <location>
        <begin position="272"/>
        <end position="291"/>
    </location>
</feature>
<keyword evidence="10 18" id="KW-0808">Transferase</keyword>
<feature type="region of interest" description="Disordered" evidence="19">
    <location>
        <begin position="1"/>
        <end position="36"/>
    </location>
</feature>
<evidence type="ECO:0000256" key="19">
    <source>
        <dbReference type="SAM" id="MobiDB-lite"/>
    </source>
</evidence>
<comment type="pathway">
    <text evidence="4">Lipid metabolism.</text>
</comment>
<name>A0ABN3PGL8_9MICO</name>
<evidence type="ECO:0000313" key="22">
    <source>
        <dbReference type="Proteomes" id="UP001500274"/>
    </source>
</evidence>
<feature type="transmembrane region" description="Helical" evidence="20">
    <location>
        <begin position="95"/>
        <end position="111"/>
    </location>
</feature>
<dbReference type="Proteomes" id="UP001500274">
    <property type="component" value="Unassembled WGS sequence"/>
</dbReference>
<keyword evidence="17" id="KW-1208">Phospholipid metabolism</keyword>
<evidence type="ECO:0000256" key="7">
    <source>
        <dbReference type="ARBA" id="ARBA00019373"/>
    </source>
</evidence>
<evidence type="ECO:0000256" key="9">
    <source>
        <dbReference type="ARBA" id="ARBA00022516"/>
    </source>
</evidence>
<comment type="similarity">
    <text evidence="5 18">Belongs to the CDS family.</text>
</comment>
<keyword evidence="14" id="KW-0443">Lipid metabolism</keyword>
<dbReference type="EC" id="2.7.7.41" evidence="6 18"/>
<evidence type="ECO:0000313" key="21">
    <source>
        <dbReference type="EMBL" id="GAA2578315.1"/>
    </source>
</evidence>
<dbReference type="RefSeq" id="WP_344228562.1">
    <property type="nucleotide sequence ID" value="NZ_BAAARI010000011.1"/>
</dbReference>
<dbReference type="EMBL" id="BAAARI010000011">
    <property type="protein sequence ID" value="GAA2578315.1"/>
    <property type="molecule type" value="Genomic_DNA"/>
</dbReference>
<evidence type="ECO:0000256" key="12">
    <source>
        <dbReference type="ARBA" id="ARBA00022695"/>
    </source>
</evidence>
<evidence type="ECO:0000256" key="13">
    <source>
        <dbReference type="ARBA" id="ARBA00022989"/>
    </source>
</evidence>
<evidence type="ECO:0000256" key="11">
    <source>
        <dbReference type="ARBA" id="ARBA00022692"/>
    </source>
</evidence>
<evidence type="ECO:0000256" key="20">
    <source>
        <dbReference type="SAM" id="Phobius"/>
    </source>
</evidence>
<keyword evidence="8" id="KW-1003">Cell membrane</keyword>
<keyword evidence="12 18" id="KW-0548">Nucleotidyltransferase</keyword>
<dbReference type="PROSITE" id="PS01315">
    <property type="entry name" value="CDS"/>
    <property type="match status" value="1"/>
</dbReference>
<evidence type="ECO:0000256" key="6">
    <source>
        <dbReference type="ARBA" id="ARBA00012487"/>
    </source>
</evidence>
<evidence type="ECO:0000256" key="18">
    <source>
        <dbReference type="RuleBase" id="RU003938"/>
    </source>
</evidence>
<dbReference type="PANTHER" id="PTHR46382:SF1">
    <property type="entry name" value="PHOSPHATIDATE CYTIDYLYLTRANSFERASE"/>
    <property type="match status" value="1"/>
</dbReference>
<dbReference type="Pfam" id="PF01148">
    <property type="entry name" value="CTP_transf_1"/>
    <property type="match status" value="1"/>
</dbReference>
<evidence type="ECO:0000256" key="4">
    <source>
        <dbReference type="ARBA" id="ARBA00005189"/>
    </source>
</evidence>
<evidence type="ECO:0000256" key="15">
    <source>
        <dbReference type="ARBA" id="ARBA00023136"/>
    </source>
</evidence>
<feature type="transmembrane region" description="Helical" evidence="20">
    <location>
        <begin position="175"/>
        <end position="202"/>
    </location>
</feature>
<evidence type="ECO:0000256" key="16">
    <source>
        <dbReference type="ARBA" id="ARBA00023209"/>
    </source>
</evidence>
<evidence type="ECO:0000256" key="3">
    <source>
        <dbReference type="ARBA" id="ARBA00005119"/>
    </source>
</evidence>
<keyword evidence="9" id="KW-0444">Lipid biosynthesis</keyword>
<protein>
    <recommendedName>
        <fullName evidence="7 18">Phosphatidate cytidylyltransferase</fullName>
        <ecNumber evidence="6 18">2.7.7.41</ecNumber>
    </recommendedName>
</protein>
<dbReference type="PANTHER" id="PTHR46382">
    <property type="entry name" value="PHOSPHATIDATE CYTIDYLYLTRANSFERASE"/>
    <property type="match status" value="1"/>
</dbReference>
<accession>A0ABN3PGL8</accession>
<dbReference type="InterPro" id="IPR000374">
    <property type="entry name" value="PC_trans"/>
</dbReference>
<keyword evidence="13 20" id="KW-1133">Transmembrane helix</keyword>
<evidence type="ECO:0000256" key="10">
    <source>
        <dbReference type="ARBA" id="ARBA00022679"/>
    </source>
</evidence>
<evidence type="ECO:0000256" key="2">
    <source>
        <dbReference type="ARBA" id="ARBA00004651"/>
    </source>
</evidence>
<feature type="transmembrane region" description="Helical" evidence="20">
    <location>
        <begin position="208"/>
        <end position="227"/>
    </location>
</feature>
<evidence type="ECO:0000256" key="5">
    <source>
        <dbReference type="ARBA" id="ARBA00010185"/>
    </source>
</evidence>
<keyword evidence="16" id="KW-0594">Phospholipid biosynthesis</keyword>
<reference evidence="21 22" key="1">
    <citation type="journal article" date="2019" name="Int. J. Syst. Evol. Microbiol.">
        <title>The Global Catalogue of Microorganisms (GCM) 10K type strain sequencing project: providing services to taxonomists for standard genome sequencing and annotation.</title>
        <authorList>
            <consortium name="The Broad Institute Genomics Platform"/>
            <consortium name="The Broad Institute Genome Sequencing Center for Infectious Disease"/>
            <person name="Wu L."/>
            <person name="Ma J."/>
        </authorList>
    </citation>
    <scope>NUCLEOTIDE SEQUENCE [LARGE SCALE GENOMIC DNA]</scope>
    <source>
        <strain evidence="21 22">JCM 16365</strain>
    </source>
</reference>
<evidence type="ECO:0000256" key="1">
    <source>
        <dbReference type="ARBA" id="ARBA00001698"/>
    </source>
</evidence>
<proteinExistence type="inferred from homology"/>
<feature type="transmembrane region" description="Helical" evidence="20">
    <location>
        <begin position="70"/>
        <end position="89"/>
    </location>
</feature>
<feature type="transmembrane region" description="Helical" evidence="20">
    <location>
        <begin position="146"/>
        <end position="163"/>
    </location>
</feature>
<keyword evidence="11 18" id="KW-0812">Transmembrane</keyword>
<evidence type="ECO:0000256" key="14">
    <source>
        <dbReference type="ARBA" id="ARBA00023098"/>
    </source>
</evidence>
<evidence type="ECO:0000256" key="8">
    <source>
        <dbReference type="ARBA" id="ARBA00022475"/>
    </source>
</evidence>
<comment type="subcellular location">
    <subcellularLocation>
        <location evidence="2">Cell membrane</location>
        <topology evidence="2">Multi-pass membrane protein</topology>
    </subcellularLocation>
</comment>